<keyword evidence="6" id="KW-1185">Reference proteome</keyword>
<sequence>MDVRQKVGVMLALLAFFPALISCQNTTTNITTASTFYLDRTETQFSVNIADDSDDVFIYYASPAYSWVGVGFGEKMEGSLMFIMYPNAKSDNVTISPRIGSKTSEPTFNSSISLTVLPGTRIDDDMLILRARCGNCRSFIETEATVHPMIYAFGHGQNLQSNSPSANLKRHIRYGHFTMDMATATGPGEVPVKSSALNGVSMVGEMTRDHDRANLAHAVMGCLALFVLWPLNVLIVCLFKNIKIHVIFSVFIMVFLIVSYVLGGITSAQYNRSKAFNTPHQIIAFICLLPLLLTSVLPSLKPYLPRLQKAVHAPLVSISLVLLILTGGLGLHLSGQTRPIILVYTAISIAVFLFIFILQSCIRKRGSAYSRAAKRQNRGSGEESDEMVMLGKMDEAPVYGNMPYAYGAGQSGSGEFSADGQTPPQQQHMRSQSRTHYGGGSMPGPQYLLNMHPGVPVQVSRM</sequence>
<evidence type="ECO:0000313" key="5">
    <source>
        <dbReference type="EMBL" id="CAG5186032.1"/>
    </source>
</evidence>
<reference evidence="5" key="1">
    <citation type="submission" date="2021-05" db="EMBL/GenBank/DDBJ databases">
        <authorList>
            <person name="Stam R."/>
        </authorList>
    </citation>
    <scope>NUCLEOTIDE SEQUENCE</scope>
    <source>
        <strain evidence="5">CS162</strain>
    </source>
</reference>
<gene>
    <name evidence="5" type="ORF">ALTATR162_LOCUS11473</name>
</gene>
<dbReference type="SUPFAM" id="SSF49344">
    <property type="entry name" value="CBD9-like"/>
    <property type="match status" value="1"/>
</dbReference>
<comment type="caution">
    <text evidence="5">The sequence shown here is derived from an EMBL/GenBank/DDBJ whole genome shotgun (WGS) entry which is preliminary data.</text>
</comment>
<dbReference type="Gene3D" id="2.60.40.1210">
    <property type="entry name" value="Cellobiose dehydrogenase, cytochrome domain"/>
    <property type="match status" value="1"/>
</dbReference>
<feature type="transmembrane region" description="Helical" evidence="2">
    <location>
        <begin position="246"/>
        <end position="270"/>
    </location>
</feature>
<dbReference type="OrthoDB" id="19261at2759"/>
<evidence type="ECO:0000256" key="1">
    <source>
        <dbReference type="SAM" id="MobiDB-lite"/>
    </source>
</evidence>
<dbReference type="PROSITE" id="PS51257">
    <property type="entry name" value="PROKAR_LIPOPROTEIN"/>
    <property type="match status" value="1"/>
</dbReference>
<name>A0A8J2ICW9_9PLEO</name>
<feature type="region of interest" description="Disordered" evidence="1">
    <location>
        <begin position="411"/>
        <end position="445"/>
    </location>
</feature>
<protein>
    <recommendedName>
        <fullName evidence="4">DOMON domain-containing protein</fullName>
    </recommendedName>
</protein>
<organism evidence="5 6">
    <name type="scientific">Alternaria atra</name>
    <dbReference type="NCBI Taxonomy" id="119953"/>
    <lineage>
        <taxon>Eukaryota</taxon>
        <taxon>Fungi</taxon>
        <taxon>Dikarya</taxon>
        <taxon>Ascomycota</taxon>
        <taxon>Pezizomycotina</taxon>
        <taxon>Dothideomycetes</taxon>
        <taxon>Pleosporomycetidae</taxon>
        <taxon>Pleosporales</taxon>
        <taxon>Pleosporineae</taxon>
        <taxon>Pleosporaceae</taxon>
        <taxon>Alternaria</taxon>
        <taxon>Alternaria sect. Ulocladioides</taxon>
    </lineage>
</organism>
<keyword evidence="2" id="KW-0812">Transmembrane</keyword>
<dbReference type="InterPro" id="IPR015920">
    <property type="entry name" value="Cellobiose_DH-like_cyt"/>
</dbReference>
<evidence type="ECO:0000259" key="4">
    <source>
        <dbReference type="SMART" id="SM00664"/>
    </source>
</evidence>
<feature type="transmembrane region" description="Helical" evidence="2">
    <location>
        <begin position="312"/>
        <end position="333"/>
    </location>
</feature>
<dbReference type="SMART" id="SM00664">
    <property type="entry name" value="DoH"/>
    <property type="match status" value="1"/>
</dbReference>
<feature type="transmembrane region" description="Helical" evidence="2">
    <location>
        <begin position="282"/>
        <end position="300"/>
    </location>
</feature>
<feature type="chain" id="PRO_5035302959" description="DOMON domain-containing protein" evidence="3">
    <location>
        <begin position="24"/>
        <end position="462"/>
    </location>
</feature>
<feature type="transmembrane region" description="Helical" evidence="2">
    <location>
        <begin position="215"/>
        <end position="239"/>
    </location>
</feature>
<dbReference type="Pfam" id="PF16010">
    <property type="entry name" value="CDH-cyt"/>
    <property type="match status" value="1"/>
</dbReference>
<dbReference type="GeneID" id="67011749"/>
<dbReference type="RefSeq" id="XP_043175050.1">
    <property type="nucleotide sequence ID" value="XM_043319115.1"/>
</dbReference>
<feature type="domain" description="DOMON" evidence="4">
    <location>
        <begin position="67"/>
        <end position="154"/>
    </location>
</feature>
<proteinExistence type="predicted"/>
<evidence type="ECO:0000313" key="6">
    <source>
        <dbReference type="Proteomes" id="UP000676310"/>
    </source>
</evidence>
<keyword evidence="2" id="KW-0472">Membrane</keyword>
<dbReference type="EMBL" id="CAJRGZ010000030">
    <property type="protein sequence ID" value="CAG5186032.1"/>
    <property type="molecule type" value="Genomic_DNA"/>
</dbReference>
<dbReference type="CDD" id="cd09630">
    <property type="entry name" value="CDH_like_cytochrome"/>
    <property type="match status" value="1"/>
</dbReference>
<feature type="signal peptide" evidence="3">
    <location>
        <begin position="1"/>
        <end position="23"/>
    </location>
</feature>
<dbReference type="PANTHER" id="PTHR47797:SF1">
    <property type="entry name" value="CYTOCHROME B561 DOMAIN-CONTAINING PROTEIN-RELATED"/>
    <property type="match status" value="1"/>
</dbReference>
<dbReference type="InterPro" id="IPR005018">
    <property type="entry name" value="DOMON_domain"/>
</dbReference>
<dbReference type="PANTHER" id="PTHR47797">
    <property type="entry name" value="DEHYDROGENASE, PUTATIVE (AFU_ORTHOLOGUE AFUA_8G05805)-RELATED"/>
    <property type="match status" value="1"/>
</dbReference>
<dbReference type="Proteomes" id="UP000676310">
    <property type="component" value="Unassembled WGS sequence"/>
</dbReference>
<dbReference type="AlphaFoldDB" id="A0A8J2ICW9"/>
<keyword evidence="3" id="KW-0732">Signal</keyword>
<keyword evidence="2" id="KW-1133">Transmembrane helix</keyword>
<evidence type="ECO:0000256" key="3">
    <source>
        <dbReference type="SAM" id="SignalP"/>
    </source>
</evidence>
<feature type="compositionally biased region" description="Polar residues" evidence="1">
    <location>
        <begin position="419"/>
        <end position="435"/>
    </location>
</feature>
<evidence type="ECO:0000256" key="2">
    <source>
        <dbReference type="SAM" id="Phobius"/>
    </source>
</evidence>
<feature type="transmembrane region" description="Helical" evidence="2">
    <location>
        <begin position="339"/>
        <end position="358"/>
    </location>
</feature>
<accession>A0A8J2ICW9</accession>